<evidence type="ECO:0000313" key="2">
    <source>
        <dbReference type="Proteomes" id="UP001234297"/>
    </source>
</evidence>
<protein>
    <submittedName>
        <fullName evidence="1">Uncharacterized protein</fullName>
    </submittedName>
</protein>
<name>A0ACC2MD72_PERAE</name>
<dbReference type="Proteomes" id="UP001234297">
    <property type="component" value="Chromosome 2"/>
</dbReference>
<dbReference type="EMBL" id="CM056810">
    <property type="protein sequence ID" value="KAJ8643645.1"/>
    <property type="molecule type" value="Genomic_DNA"/>
</dbReference>
<gene>
    <name evidence="1" type="ORF">MRB53_005393</name>
</gene>
<organism evidence="1 2">
    <name type="scientific">Persea americana</name>
    <name type="common">Avocado</name>
    <dbReference type="NCBI Taxonomy" id="3435"/>
    <lineage>
        <taxon>Eukaryota</taxon>
        <taxon>Viridiplantae</taxon>
        <taxon>Streptophyta</taxon>
        <taxon>Embryophyta</taxon>
        <taxon>Tracheophyta</taxon>
        <taxon>Spermatophyta</taxon>
        <taxon>Magnoliopsida</taxon>
        <taxon>Magnoliidae</taxon>
        <taxon>Laurales</taxon>
        <taxon>Lauraceae</taxon>
        <taxon>Persea</taxon>
    </lineage>
</organism>
<evidence type="ECO:0000313" key="1">
    <source>
        <dbReference type="EMBL" id="KAJ8643645.1"/>
    </source>
</evidence>
<proteinExistence type="predicted"/>
<comment type="caution">
    <text evidence="1">The sequence shown here is derived from an EMBL/GenBank/DDBJ whole genome shotgun (WGS) entry which is preliminary data.</text>
</comment>
<accession>A0ACC2MD72</accession>
<reference evidence="1 2" key="1">
    <citation type="journal article" date="2022" name="Hortic Res">
        <title>A haplotype resolved chromosomal level avocado genome allows analysis of novel avocado genes.</title>
        <authorList>
            <person name="Nath O."/>
            <person name="Fletcher S.J."/>
            <person name="Hayward A."/>
            <person name="Shaw L.M."/>
            <person name="Masouleh A.K."/>
            <person name="Furtado A."/>
            <person name="Henry R.J."/>
            <person name="Mitter N."/>
        </authorList>
    </citation>
    <scope>NUCLEOTIDE SEQUENCE [LARGE SCALE GENOMIC DNA]</scope>
    <source>
        <strain evidence="2">cv. Hass</strain>
    </source>
</reference>
<keyword evidence="2" id="KW-1185">Reference proteome</keyword>
<sequence>MSWSTYSVPPLLGMHNVVNGLPALKHDMGSIYAKPTQENNKTEHQGDSDNCGNEIRGYEDNGYGAVEKYNEAGSATELKRGLLSYEGSTGTRELRIRRAPLGLEVAAIVRSPSRCPFAFPGYSIALGYRASGDTCRFFWLSRNYFEETLGLRDGTLGLIEGTPLKGSP</sequence>